<sequence length="206" mass="23076">MKHLWLPVVVSVLAGCAGTGGSQPVDQQAITEARAKLSLGGCDRALVDQVRRSGDAQLHQEAAFACLQQGSLSLTERLLQGYRDDFVDQEHADYSEYLWALAGVLHFELEQGDDRKRLETGREAHARLVRFVRDHPESSYRQDVVPRLEEIHEGMARSEYRLARLSADSGDNDQARQRMKYVTSAYPRSSAAADAQVWLERHNGAN</sequence>
<proteinExistence type="predicted"/>
<keyword evidence="1" id="KW-0732">Signal</keyword>
<evidence type="ECO:0000259" key="2">
    <source>
        <dbReference type="Pfam" id="PF13525"/>
    </source>
</evidence>
<dbReference type="Pfam" id="PF13525">
    <property type="entry name" value="YfiO"/>
    <property type="match status" value="1"/>
</dbReference>
<protein>
    <submittedName>
        <fullName evidence="3">Outer membrane protein assembly factor BamD, BamD/ComL family</fullName>
    </submittedName>
</protein>
<evidence type="ECO:0000313" key="3">
    <source>
        <dbReference type="EMBL" id="SDU16809.1"/>
    </source>
</evidence>
<organism evidence="3 4">
    <name type="scientific">Halopseudomonas salegens</name>
    <dbReference type="NCBI Taxonomy" id="1434072"/>
    <lineage>
        <taxon>Bacteria</taxon>
        <taxon>Pseudomonadati</taxon>
        <taxon>Pseudomonadota</taxon>
        <taxon>Gammaproteobacteria</taxon>
        <taxon>Pseudomonadales</taxon>
        <taxon>Pseudomonadaceae</taxon>
        <taxon>Halopseudomonas</taxon>
    </lineage>
</organism>
<keyword evidence="4" id="KW-1185">Reference proteome</keyword>
<dbReference type="AlphaFoldDB" id="A0A1H2GBC9"/>
<dbReference type="EMBL" id="LT629787">
    <property type="protein sequence ID" value="SDU16809.1"/>
    <property type="molecule type" value="Genomic_DNA"/>
</dbReference>
<dbReference type="PROSITE" id="PS51257">
    <property type="entry name" value="PROKAR_LIPOPROTEIN"/>
    <property type="match status" value="1"/>
</dbReference>
<feature type="domain" description="Outer membrane lipoprotein BamD-like" evidence="2">
    <location>
        <begin position="59"/>
        <end position="197"/>
    </location>
</feature>
<dbReference type="Gene3D" id="1.25.40.10">
    <property type="entry name" value="Tetratricopeptide repeat domain"/>
    <property type="match status" value="1"/>
</dbReference>
<gene>
    <name evidence="3" type="ORF">SAMN05216210_2177</name>
</gene>
<reference evidence="4" key="1">
    <citation type="submission" date="2016-10" db="EMBL/GenBank/DDBJ databases">
        <authorList>
            <person name="Varghese N."/>
            <person name="Submissions S."/>
        </authorList>
    </citation>
    <scope>NUCLEOTIDE SEQUENCE [LARGE SCALE GENOMIC DNA]</scope>
    <source>
        <strain evidence="4">CECT 8338</strain>
    </source>
</reference>
<dbReference type="RefSeq" id="WP_092386804.1">
    <property type="nucleotide sequence ID" value="NZ_LT629787.1"/>
</dbReference>
<evidence type="ECO:0000256" key="1">
    <source>
        <dbReference type="ARBA" id="ARBA00022729"/>
    </source>
</evidence>
<accession>A0A1H2GBC9</accession>
<evidence type="ECO:0000313" key="4">
    <source>
        <dbReference type="Proteomes" id="UP000243924"/>
    </source>
</evidence>
<dbReference type="OrthoDB" id="5794262at2"/>
<dbReference type="STRING" id="1434072.SAMN05216210_2177"/>
<dbReference type="InterPro" id="IPR011990">
    <property type="entry name" value="TPR-like_helical_dom_sf"/>
</dbReference>
<dbReference type="InterPro" id="IPR039565">
    <property type="entry name" value="BamD-like"/>
</dbReference>
<dbReference type="Proteomes" id="UP000243924">
    <property type="component" value="Chromosome I"/>
</dbReference>
<name>A0A1H2GBC9_9GAMM</name>